<organism evidence="4 5">
    <name type="scientific">Quillaja saponaria</name>
    <name type="common">Soap bark tree</name>
    <dbReference type="NCBI Taxonomy" id="32244"/>
    <lineage>
        <taxon>Eukaryota</taxon>
        <taxon>Viridiplantae</taxon>
        <taxon>Streptophyta</taxon>
        <taxon>Embryophyta</taxon>
        <taxon>Tracheophyta</taxon>
        <taxon>Spermatophyta</taxon>
        <taxon>Magnoliopsida</taxon>
        <taxon>eudicotyledons</taxon>
        <taxon>Gunneridae</taxon>
        <taxon>Pentapetalae</taxon>
        <taxon>rosids</taxon>
        <taxon>fabids</taxon>
        <taxon>Fabales</taxon>
        <taxon>Quillajaceae</taxon>
        <taxon>Quillaja</taxon>
    </lineage>
</organism>
<dbReference type="SUPFAM" id="SSF52540">
    <property type="entry name" value="P-loop containing nucleoside triphosphate hydrolases"/>
    <property type="match status" value="1"/>
</dbReference>
<dbReference type="Proteomes" id="UP001163823">
    <property type="component" value="Chromosome 3"/>
</dbReference>
<evidence type="ECO:0000313" key="5">
    <source>
        <dbReference type="Proteomes" id="UP001163823"/>
    </source>
</evidence>
<feature type="domain" description="Disease resistance protein winged helix" evidence="3">
    <location>
        <begin position="77"/>
        <end position="152"/>
    </location>
</feature>
<comment type="caution">
    <text evidence="4">The sequence shown here is derived from an EMBL/GenBank/DDBJ whole genome shotgun (WGS) entry which is preliminary data.</text>
</comment>
<dbReference type="AlphaFoldDB" id="A0AAD7VFK3"/>
<dbReference type="GO" id="GO:0098542">
    <property type="term" value="P:defense response to other organism"/>
    <property type="evidence" value="ECO:0007669"/>
    <property type="project" value="TreeGrafter"/>
</dbReference>
<protein>
    <submittedName>
        <fullName evidence="4">Disease resistance protein</fullName>
    </submittedName>
</protein>
<keyword evidence="1" id="KW-0677">Repeat</keyword>
<dbReference type="InterPro" id="IPR036388">
    <property type="entry name" value="WH-like_DNA-bd_sf"/>
</dbReference>
<dbReference type="InterPro" id="IPR058922">
    <property type="entry name" value="WHD_DRP"/>
</dbReference>
<dbReference type="PANTHER" id="PTHR23155:SF1185">
    <property type="entry name" value="DISEASE RESISTANCE RPP8-LIKE PROTEIN 3-RELATED"/>
    <property type="match status" value="1"/>
</dbReference>
<dbReference type="InterPro" id="IPR044974">
    <property type="entry name" value="Disease_R_plants"/>
</dbReference>
<keyword evidence="5" id="KW-1185">Reference proteome</keyword>
<evidence type="ECO:0000259" key="3">
    <source>
        <dbReference type="Pfam" id="PF23559"/>
    </source>
</evidence>
<dbReference type="Gene3D" id="1.10.10.10">
    <property type="entry name" value="Winged helix-like DNA-binding domain superfamily/Winged helix DNA-binding domain"/>
    <property type="match status" value="1"/>
</dbReference>
<keyword evidence="2" id="KW-0611">Plant defense</keyword>
<dbReference type="FunFam" id="1.10.10.10:FF:000322">
    <property type="entry name" value="Probable disease resistance protein At1g63360"/>
    <property type="match status" value="1"/>
</dbReference>
<evidence type="ECO:0000256" key="1">
    <source>
        <dbReference type="ARBA" id="ARBA00022737"/>
    </source>
</evidence>
<sequence length="251" mass="28644">MVVKCAGLPLAVKALGGTLGTKNPSVNDWSLVYDGIKSYLRGRNDGKKVLQVAEALKMSYLDLPYQLKQCFVHLGQFPEDYKIPTTRVINMWVAEGIIQKGSSADQIKEEEVEDVANRNLEDLVLRCMIQVEKRGSTGRITCFSMHDLMRDLSIQEAEKEKFFKSVYLEDGNYQEEDDSSPPPLIQSNSTRKIRRLSLYFMESISGVIPLEYERYAHIRGLLGFCLDGRVRIECESLVGYRGRNFKFLRVL</sequence>
<dbReference type="PANTHER" id="PTHR23155">
    <property type="entry name" value="DISEASE RESISTANCE PROTEIN RP"/>
    <property type="match status" value="1"/>
</dbReference>
<dbReference type="KEGG" id="qsa:O6P43_003960"/>
<reference evidence="4" key="1">
    <citation type="journal article" date="2023" name="Science">
        <title>Elucidation of the pathway for biosynthesis of saponin adjuvants from the soapbark tree.</title>
        <authorList>
            <person name="Reed J."/>
            <person name="Orme A."/>
            <person name="El-Demerdash A."/>
            <person name="Owen C."/>
            <person name="Martin L.B.B."/>
            <person name="Misra R.C."/>
            <person name="Kikuchi S."/>
            <person name="Rejzek M."/>
            <person name="Martin A.C."/>
            <person name="Harkess A."/>
            <person name="Leebens-Mack J."/>
            <person name="Louveau T."/>
            <person name="Stephenson M.J."/>
            <person name="Osbourn A."/>
        </authorList>
    </citation>
    <scope>NUCLEOTIDE SEQUENCE</scope>
    <source>
        <strain evidence="4">S10</strain>
    </source>
</reference>
<dbReference type="GO" id="GO:0043531">
    <property type="term" value="F:ADP binding"/>
    <property type="evidence" value="ECO:0007669"/>
    <property type="project" value="InterPro"/>
</dbReference>
<dbReference type="EMBL" id="JARAOO010000003">
    <property type="protein sequence ID" value="KAJ7973779.1"/>
    <property type="molecule type" value="Genomic_DNA"/>
</dbReference>
<evidence type="ECO:0000313" key="4">
    <source>
        <dbReference type="EMBL" id="KAJ7973779.1"/>
    </source>
</evidence>
<dbReference type="InterPro" id="IPR027417">
    <property type="entry name" value="P-loop_NTPase"/>
</dbReference>
<gene>
    <name evidence="4" type="ORF">O6P43_003960</name>
</gene>
<proteinExistence type="predicted"/>
<accession>A0AAD7VFK3</accession>
<name>A0AAD7VFK3_QUISA</name>
<dbReference type="Pfam" id="PF23559">
    <property type="entry name" value="WHD_DRP"/>
    <property type="match status" value="1"/>
</dbReference>
<evidence type="ECO:0000256" key="2">
    <source>
        <dbReference type="ARBA" id="ARBA00022821"/>
    </source>
</evidence>